<organism evidence="8 9">
    <name type="scientific">Tagetes erecta</name>
    <name type="common">African marigold</name>
    <dbReference type="NCBI Taxonomy" id="13708"/>
    <lineage>
        <taxon>Eukaryota</taxon>
        <taxon>Viridiplantae</taxon>
        <taxon>Streptophyta</taxon>
        <taxon>Embryophyta</taxon>
        <taxon>Tracheophyta</taxon>
        <taxon>Spermatophyta</taxon>
        <taxon>Magnoliopsida</taxon>
        <taxon>eudicotyledons</taxon>
        <taxon>Gunneridae</taxon>
        <taxon>Pentapetalae</taxon>
        <taxon>asterids</taxon>
        <taxon>campanulids</taxon>
        <taxon>Asterales</taxon>
        <taxon>Asteraceae</taxon>
        <taxon>Asteroideae</taxon>
        <taxon>Heliantheae alliance</taxon>
        <taxon>Tageteae</taxon>
        <taxon>Tagetes</taxon>
    </lineage>
</organism>
<dbReference type="GO" id="GO:0005524">
    <property type="term" value="F:ATP binding"/>
    <property type="evidence" value="ECO:0007669"/>
    <property type="project" value="UniProtKB-UniRule"/>
</dbReference>
<keyword evidence="3 5" id="KW-0347">Helicase</keyword>
<evidence type="ECO:0000256" key="6">
    <source>
        <dbReference type="SAM" id="MobiDB-lite"/>
    </source>
</evidence>
<evidence type="ECO:0000313" key="9">
    <source>
        <dbReference type="Proteomes" id="UP001229421"/>
    </source>
</evidence>
<protein>
    <recommendedName>
        <fullName evidence="7">UvrD-like helicase ATP-binding domain-containing protein</fullName>
    </recommendedName>
</protein>
<dbReference type="GO" id="GO:0016787">
    <property type="term" value="F:hydrolase activity"/>
    <property type="evidence" value="ECO:0007669"/>
    <property type="project" value="UniProtKB-UniRule"/>
</dbReference>
<dbReference type="InterPro" id="IPR041679">
    <property type="entry name" value="DNA2/NAM7-like_C"/>
</dbReference>
<evidence type="ECO:0000256" key="3">
    <source>
        <dbReference type="ARBA" id="ARBA00022806"/>
    </source>
</evidence>
<dbReference type="InterPro" id="IPR014016">
    <property type="entry name" value="UvrD-like_ATP-bd"/>
</dbReference>
<dbReference type="InterPro" id="IPR041677">
    <property type="entry name" value="DNA2/NAM7_AAA_11"/>
</dbReference>
<gene>
    <name evidence="8" type="ORF">QVD17_32134</name>
</gene>
<comment type="caution">
    <text evidence="8">The sequence shown here is derived from an EMBL/GenBank/DDBJ whole genome shotgun (WGS) entry which is preliminary data.</text>
</comment>
<proteinExistence type="predicted"/>
<evidence type="ECO:0000313" key="8">
    <source>
        <dbReference type="EMBL" id="KAK1416344.1"/>
    </source>
</evidence>
<dbReference type="PANTHER" id="PTHR21529">
    <property type="entry name" value="MAMMARY TURMOR VIRUS RECEPTOR HOMOLOG 1, 2 MTVR1, 2"/>
    <property type="match status" value="1"/>
</dbReference>
<feature type="domain" description="UvrD-like helicase ATP-binding" evidence="7">
    <location>
        <begin position="1097"/>
        <end position="1485"/>
    </location>
</feature>
<dbReference type="InterPro" id="IPR039904">
    <property type="entry name" value="TRANK1"/>
</dbReference>
<feature type="binding site" evidence="5">
    <location>
        <begin position="1118"/>
        <end position="1125"/>
    </location>
    <ligand>
        <name>ATP</name>
        <dbReference type="ChEBI" id="CHEBI:30616"/>
    </ligand>
</feature>
<evidence type="ECO:0000256" key="1">
    <source>
        <dbReference type="ARBA" id="ARBA00022741"/>
    </source>
</evidence>
<evidence type="ECO:0000256" key="4">
    <source>
        <dbReference type="ARBA" id="ARBA00022840"/>
    </source>
</evidence>
<dbReference type="FunFam" id="3.40.50.300:FF:000326">
    <property type="entry name" value="P-loop containing nucleoside triphosphate hydrolase"/>
    <property type="match status" value="1"/>
</dbReference>
<name>A0AAD8NP64_TARER</name>
<dbReference type="Pfam" id="PF13087">
    <property type="entry name" value="AAA_12"/>
    <property type="match status" value="1"/>
</dbReference>
<keyword evidence="4 5" id="KW-0067">ATP-binding</keyword>
<dbReference type="InterPro" id="IPR045529">
    <property type="entry name" value="DUF6469"/>
</dbReference>
<keyword evidence="1 5" id="KW-0547">Nucleotide-binding</keyword>
<dbReference type="Pfam" id="PF20073">
    <property type="entry name" value="DUF6469"/>
    <property type="match status" value="1"/>
</dbReference>
<dbReference type="Proteomes" id="UP001229421">
    <property type="component" value="Unassembled WGS sequence"/>
</dbReference>
<dbReference type="GO" id="GO:0005694">
    <property type="term" value="C:chromosome"/>
    <property type="evidence" value="ECO:0007669"/>
    <property type="project" value="UniProtKB-ARBA"/>
</dbReference>
<sequence>MCDEVRYVRKTWTSHRAIMERDHLGKKKLASQRHSHEFEQMVFSWSLNDILNQDLYKNQVDEIPLTFQSEQHYFGSFVCPLLEETRADLASAMEIMYRAPHAQIYSLNKVKGGEKLMYVATVGNWRNKSSERGKEPYRMLPGDLLILADGKPECVSDLQRAKRLWSFLLVNNINDNDDDGDGEGVIDSTSMRFKVRASQHIDFQEGMFVVFLTNITTNKRIWNSLHMNGNMNIVKEVLYADSVVKEGCNICSFDSNIFEEFDPRLLDQLNESQAGAIKTAICKTKCCHGSFVEQIWGPPGTGKTTTVSVLLFTLLKMKRRTLTCAPTNVAIVQVASRVVNLVKRSLITTTASGYSFCCIGDLLLLGNEQRLKVGAEIEDIYLENRVKKLTECFGSLTGWKHCIRSMYDLLDDCVSQYHVFVENELFKVKQLAAENQNKTKATKLKVKSFVEFVRDRFTSCVQPLKSCILTFLTHIPKSFMKEHIFQKMVSLLDDLSIFNSLLFEEKLASEELEQIFTSKALQILDIDKLGDMPSISFVRAKTICVLKTLQISLEGLGLPSVLNSFAVKNFCLQNACVIFCTTSTSYKLHTVEMKPLEILVIDEAAQLKEAESTIPLQLPGMKHAILIGDECQLPASVSSNVCVQCGFGRSLFGRLSLLGHSRHLLNVQYRMHPSISLFPNWKFYQNHILDAENVTCKSYEKRYLPGPMFGSYSFINVIGGREEKDEEERSRRNMVEVAIVIKIVHNLYKAWRESKKKLSIGVVSPYAAQVVTIQEKISHRYEKLDGFSVKVKTIDGFQGGEEDIVILSTVRSNSHGSVGFLSSPQRTNVALTRARHCLWILGNEKTLTNSECVWKELVFDARNRHCLFDADADDLLKMAIIAAKKELDQLDDLVNDHSGLFKHAKWKVLFSDYFIKSFRKLTDAPLKRVVLYLLQKLSVGWRPKNRSVDVSLTKSSQVLKKFKVEGLYVICSVDIIKEVKYTQVLKVWDILPLEEIPKLTKRLESIFYTYTDDYINRCTTNYREGNVEVPISWPASQEFIKFRPLSRVDNEASVNSGDGRVYIENVKVSESLLLMKFYSLSRGVVSHLLSGKEFQLPMEITDEQRDIILCGKSSFIIGRSGTGKTTILTTKLFQNEQNFRAAFKEIDEAESSRIEDVEVVDSESSNHDVLRQLFVTVSPKLCYAVKQHVSHVISISCEGNSLAETNLEDANSTSEFEFSDIPNTFVKLPVKNYPLVITFQKFLLMLDGTLGSSYFERFHEVRKASYGNVAISSGSVALQTFIRLKEVTFDRFCSNYWPHFNSNLKKKLDPSQVFTEIISHIKGGLQAGECISGKLSFEGYCLLAESRVSSLTRHERENVYSLFQAYEKKKVERGEFDMGDLVIDLHQRLKNIRYDGDQLDFVYIDEVQDLSMRQISLFKYICQNVDEGFIFAGDTAQTIARGIDFRFQDIRSLFYKEFLNSKTTGKQEKGIVSEIFQLKQNFRTHARVVGLAQSVLDVLYCYFPHSVDILEPEISLISGEAPILLELGNDENAIVTIFGGDKSGVEDAGFGAEQVILVRDDIARNEIYEHIGKHALVLTIMECKGLEFHDVLLYDFFGTSPLKEQWRVLYEYMKEHDLLDEKLIQSFPNFSESRHNVLCSELKQLYVAITRTRQRLWVCENKEELSKPMFDYWKRRGLVQTKNLDGSVAQAMRVASSPQEWMERGKKLFYENSFVMATMCFERAGDMRWETLAKASALRATGDQMRGTNFKAFMDCVRKAAGMFESVGKLESAASCYCDLGEYKRAGEIYLQCGKTEAAAECFVLEGCYSAAAEVYANGDDFSKCLSICQKWKLFGKGLQYIEQWRERRTVDTKEIKLIEQKYLEGCAFYYHERKDPKSMMKYVRAFGSLESKRAFLSSSGCFDDLLMMEEELGNFLDAAELARSWGDVVKEADLLEKAGHFEEATVLLLWYVFFSSLWENGNKGWPPKQFAHNKELSEKTKSLAKMRSNDFYEVVCSELKILFDQHSSLLELQNDLHVLQKNKSLRGEIFLIRKILDYHFLSSSSKYDWEDELPVDITKHCDDMTSQNQVSVRTLVFYWNEWTENVRDIFTSLESFHKESNEHEGHIGFVLNCFGVRKQCVKGNIVYLLVNEHADWIRIAGQQSLRRDGKRLAMDIKDLLLSVRSYWQSEVVHVGMKVLEALEGLHDSVRNGSVFHQSTSLLHIYEVSKFLLDCRYVNLEDKMKVERYLRISLTYFDLVFPLDWRRSVSEDMISLRETDLSLNLLEEIIQQHLNIRGATTCSTIGRLMMICLGSKTPVALSAQIIERLECYPAWKSFFEMFLDNGFKNAYVAQALQIALEDTFSANWRRVGYISPHSFVYLLESFLLMTSSSSRICVTARSSFIGWFTHIHSTSTTNYMVTEQTVPDRAIHFIVRVIQQILYEQTNTISWIESLRIDVSHYRPLLSLKLVMILCLICLEVSDCSEVLLDLLWGKNNIAYLLPKKFVYDLSRRREGRNLNLMPDVVAEAFMSIDDPLLVLCSENASPRIDAPCAIFVDLSKTKEEIMSSLFQIKSIICVEKSSNNDDTRTIDAPTLSTLPDETLNANVMQLQLNWKVLEGISEAINGKQEVALNNVSSQPMIKKELDKFIGTLATALADERFCAEKDAAVVHEASVAIDDLMLLSSTFDTSQKNGDLAAVQGVLERLQSIRRKIDALLNCCIMSQESKIEQTEGESVRCSVTEAEQTSEEKNYVKGAGENLLAVQHQSGSANTRDEKGKKGKGKKKNKKK</sequence>
<dbReference type="SUPFAM" id="SSF52540">
    <property type="entry name" value="P-loop containing nucleoside triphosphate hydrolases"/>
    <property type="match status" value="2"/>
</dbReference>
<dbReference type="GO" id="GO:0004386">
    <property type="term" value="F:helicase activity"/>
    <property type="evidence" value="ECO:0007669"/>
    <property type="project" value="UniProtKB-UniRule"/>
</dbReference>
<dbReference type="EMBL" id="JAUHHV010000008">
    <property type="protein sequence ID" value="KAK1416344.1"/>
    <property type="molecule type" value="Genomic_DNA"/>
</dbReference>
<feature type="region of interest" description="Disordered" evidence="6">
    <location>
        <begin position="2744"/>
        <end position="2770"/>
    </location>
</feature>
<dbReference type="Gene3D" id="3.40.50.300">
    <property type="entry name" value="P-loop containing nucleotide triphosphate hydrolases"/>
    <property type="match status" value="4"/>
</dbReference>
<evidence type="ECO:0000259" key="7">
    <source>
        <dbReference type="PROSITE" id="PS51198"/>
    </source>
</evidence>
<evidence type="ECO:0000256" key="2">
    <source>
        <dbReference type="ARBA" id="ARBA00022801"/>
    </source>
</evidence>
<feature type="compositionally biased region" description="Basic residues" evidence="6">
    <location>
        <begin position="2759"/>
        <end position="2770"/>
    </location>
</feature>
<dbReference type="Pfam" id="PF00580">
    <property type="entry name" value="UvrD-helicase"/>
    <property type="match status" value="1"/>
</dbReference>
<dbReference type="Pfam" id="PF13086">
    <property type="entry name" value="AAA_11"/>
    <property type="match status" value="2"/>
</dbReference>
<evidence type="ECO:0000256" key="5">
    <source>
        <dbReference type="PROSITE-ProRule" id="PRU00560"/>
    </source>
</evidence>
<keyword evidence="9" id="KW-1185">Reference proteome</keyword>
<dbReference type="InterPro" id="IPR047187">
    <property type="entry name" value="SF1_C_Upf1"/>
</dbReference>
<dbReference type="InterPro" id="IPR027417">
    <property type="entry name" value="P-loop_NTPase"/>
</dbReference>
<dbReference type="CDD" id="cd18808">
    <property type="entry name" value="SF1_C_Upf1"/>
    <property type="match status" value="1"/>
</dbReference>
<dbReference type="PANTHER" id="PTHR21529:SF4">
    <property type="entry name" value="TPR AND ANKYRIN REPEAT-CONTAINING PROTEIN 1"/>
    <property type="match status" value="1"/>
</dbReference>
<reference evidence="8" key="1">
    <citation type="journal article" date="2023" name="bioRxiv">
        <title>Improved chromosome-level genome assembly for marigold (Tagetes erecta).</title>
        <authorList>
            <person name="Jiang F."/>
            <person name="Yuan L."/>
            <person name="Wang S."/>
            <person name="Wang H."/>
            <person name="Xu D."/>
            <person name="Wang A."/>
            <person name="Fan W."/>
        </authorList>
    </citation>
    <scope>NUCLEOTIDE SEQUENCE</scope>
    <source>
        <strain evidence="8">WSJ</strain>
        <tissue evidence="8">Leaf</tissue>
    </source>
</reference>
<accession>A0AAD8NP64</accession>
<dbReference type="PROSITE" id="PS51198">
    <property type="entry name" value="UVRD_HELICASE_ATP_BIND"/>
    <property type="match status" value="1"/>
</dbReference>
<keyword evidence="2 5" id="KW-0378">Hydrolase</keyword>